<dbReference type="CDD" id="cd16325">
    <property type="entry name" value="LolA"/>
    <property type="match status" value="1"/>
</dbReference>
<sequence>MKKLLTLVLCLTVFAVQAQKDPQAMRILNAMSNKYKNYDTYKANFTYSLINEVEDIRDDFSGSILVKGDNYKLDLGNQVIYNNGESVWTYLPEVNEVNISNANEGEMDMTPSSIYTVYKKDFKVIYYNSTTINGKKYHLIDLIPNDRRDKPYWVRLTIEDGTNDLKSYTITEDSGNKYVYDIKSFKPNTSAASSDFTFNKSKYPGVEIIDLR</sequence>
<evidence type="ECO:0000256" key="1">
    <source>
        <dbReference type="ARBA" id="ARBA00022729"/>
    </source>
</evidence>
<dbReference type="RefSeq" id="WP_137090322.1">
    <property type="nucleotide sequence ID" value="NZ_CP028923.1"/>
</dbReference>
<evidence type="ECO:0000313" key="3">
    <source>
        <dbReference type="EMBL" id="QCK14736.1"/>
    </source>
</evidence>
<evidence type="ECO:0000313" key="4">
    <source>
        <dbReference type="Proteomes" id="UP000298616"/>
    </source>
</evidence>
<dbReference type="EMBL" id="CP028923">
    <property type="protein sequence ID" value="QCK14736.1"/>
    <property type="molecule type" value="Genomic_DNA"/>
</dbReference>
<feature type="chain" id="PRO_5020798488" evidence="2">
    <location>
        <begin position="19"/>
        <end position="212"/>
    </location>
</feature>
<dbReference type="InterPro" id="IPR004564">
    <property type="entry name" value="OM_lipoprot_carrier_LolA-like"/>
</dbReference>
<dbReference type="OrthoDB" id="9810685at2"/>
<evidence type="ECO:0000256" key="2">
    <source>
        <dbReference type="SAM" id="SignalP"/>
    </source>
</evidence>
<reference evidence="3 4" key="1">
    <citation type="submission" date="2018-04" db="EMBL/GenBank/DDBJ databases">
        <title>Complete genome uncultured novel isolate.</title>
        <authorList>
            <person name="Merlino G."/>
        </authorList>
    </citation>
    <scope>NUCLEOTIDE SEQUENCE [LARGE SCALE GENOMIC DNA]</scope>
    <source>
        <strain evidence="4">R1DC9</strain>
    </source>
</reference>
<dbReference type="KEGG" id="fpf:DCC35_08280"/>
<proteinExistence type="predicted"/>
<dbReference type="Pfam" id="PF16584">
    <property type="entry name" value="LolA_2"/>
    <property type="match status" value="1"/>
</dbReference>
<protein>
    <submittedName>
        <fullName evidence="3">Cell envelope biogenesis protein LolA</fullName>
    </submittedName>
</protein>
<dbReference type="PANTHER" id="PTHR35869">
    <property type="entry name" value="OUTER-MEMBRANE LIPOPROTEIN CARRIER PROTEIN"/>
    <property type="match status" value="1"/>
</dbReference>
<dbReference type="PANTHER" id="PTHR35869:SF1">
    <property type="entry name" value="OUTER-MEMBRANE LIPOPROTEIN CARRIER PROTEIN"/>
    <property type="match status" value="1"/>
</dbReference>
<name>A0A4D7JS19_9BACT</name>
<feature type="signal peptide" evidence="2">
    <location>
        <begin position="1"/>
        <end position="18"/>
    </location>
</feature>
<organism evidence="3 4">
    <name type="scientific">Mangrovivirga cuniculi</name>
    <dbReference type="NCBI Taxonomy" id="2715131"/>
    <lineage>
        <taxon>Bacteria</taxon>
        <taxon>Pseudomonadati</taxon>
        <taxon>Bacteroidota</taxon>
        <taxon>Cytophagia</taxon>
        <taxon>Cytophagales</taxon>
        <taxon>Mangrovivirgaceae</taxon>
        <taxon>Mangrovivirga</taxon>
    </lineage>
</organism>
<dbReference type="InterPro" id="IPR029046">
    <property type="entry name" value="LolA/LolB/LppX"/>
</dbReference>
<gene>
    <name evidence="3" type="ORF">DCC35_08280</name>
</gene>
<dbReference type="Gene3D" id="2.50.20.10">
    <property type="entry name" value="Lipoprotein localisation LolA/LolB/LppX"/>
    <property type="match status" value="1"/>
</dbReference>
<keyword evidence="4" id="KW-1185">Reference proteome</keyword>
<dbReference type="AlphaFoldDB" id="A0A4D7JS19"/>
<dbReference type="SUPFAM" id="SSF89392">
    <property type="entry name" value="Prokaryotic lipoproteins and lipoprotein localization factors"/>
    <property type="match status" value="1"/>
</dbReference>
<keyword evidence="1 2" id="KW-0732">Signal</keyword>
<accession>A0A4D7JS19</accession>
<dbReference type="Proteomes" id="UP000298616">
    <property type="component" value="Chromosome"/>
</dbReference>